<feature type="signal peptide" evidence="1">
    <location>
        <begin position="1"/>
        <end position="22"/>
    </location>
</feature>
<evidence type="ECO:0000256" key="1">
    <source>
        <dbReference type="SAM" id="SignalP"/>
    </source>
</evidence>
<dbReference type="Gene3D" id="2.60.120.260">
    <property type="entry name" value="Galactose-binding domain-like"/>
    <property type="match status" value="1"/>
</dbReference>
<accession>A0A5B9QAL8</accession>
<keyword evidence="5" id="KW-1185">Reference proteome</keyword>
<keyword evidence="1" id="KW-0732">Signal</keyword>
<dbReference type="OrthoDB" id="9757939at2"/>
<evidence type="ECO:0000313" key="5">
    <source>
        <dbReference type="Proteomes" id="UP000323917"/>
    </source>
</evidence>
<evidence type="ECO:0000259" key="2">
    <source>
        <dbReference type="Pfam" id="PF07944"/>
    </source>
</evidence>
<dbReference type="InterPro" id="IPR008928">
    <property type="entry name" value="6-hairpin_glycosidase_sf"/>
</dbReference>
<dbReference type="Proteomes" id="UP000323917">
    <property type="component" value="Chromosome"/>
</dbReference>
<dbReference type="EMBL" id="CP042913">
    <property type="protein sequence ID" value="QEG33936.1"/>
    <property type="molecule type" value="Genomic_DNA"/>
</dbReference>
<gene>
    <name evidence="4" type="primary">hypBA1_1</name>
    <name evidence="4" type="ORF">Pr1d_12070</name>
</gene>
<dbReference type="GO" id="GO:0102478">
    <property type="term" value="F:beta-L-arabinofuranosidase activity"/>
    <property type="evidence" value="ECO:0007669"/>
    <property type="project" value="UniProtKB-EC"/>
</dbReference>
<dbReference type="InterPro" id="IPR049046">
    <property type="entry name" value="Beta-AFase-like_GH127_middle"/>
</dbReference>
<dbReference type="Pfam" id="PF20736">
    <property type="entry name" value="Glyco_hydro127M"/>
    <property type="match status" value="1"/>
</dbReference>
<dbReference type="EC" id="3.2.1.185" evidence="4"/>
<dbReference type="RefSeq" id="WP_148072645.1">
    <property type="nucleotide sequence ID" value="NZ_CP042913.1"/>
</dbReference>
<keyword evidence="4" id="KW-0326">Glycosidase</keyword>
<dbReference type="PANTHER" id="PTHR43465">
    <property type="entry name" value="DUF1680 DOMAIN PROTEIN (AFU_ORTHOLOGUE AFUA_1G08910)"/>
    <property type="match status" value="1"/>
</dbReference>
<dbReference type="SUPFAM" id="SSF48208">
    <property type="entry name" value="Six-hairpin glycosidases"/>
    <property type="match status" value="1"/>
</dbReference>
<dbReference type="KEGG" id="bgok:Pr1d_12070"/>
<dbReference type="Pfam" id="PF07944">
    <property type="entry name" value="Beta-AFase-like_GH127_cat"/>
    <property type="match status" value="1"/>
</dbReference>
<dbReference type="GO" id="GO:0005975">
    <property type="term" value="P:carbohydrate metabolic process"/>
    <property type="evidence" value="ECO:0007669"/>
    <property type="project" value="InterPro"/>
</dbReference>
<feature type="domain" description="Non-reducing end beta-L-arabinofuranosidase-like GH127 middle" evidence="3">
    <location>
        <begin position="421"/>
        <end position="514"/>
    </location>
</feature>
<evidence type="ECO:0000259" key="3">
    <source>
        <dbReference type="Pfam" id="PF20736"/>
    </source>
</evidence>
<organism evidence="4 5">
    <name type="scientific">Bythopirellula goksoeyrii</name>
    <dbReference type="NCBI Taxonomy" id="1400387"/>
    <lineage>
        <taxon>Bacteria</taxon>
        <taxon>Pseudomonadati</taxon>
        <taxon>Planctomycetota</taxon>
        <taxon>Planctomycetia</taxon>
        <taxon>Pirellulales</taxon>
        <taxon>Lacipirellulaceae</taxon>
        <taxon>Bythopirellula</taxon>
    </lineage>
</organism>
<dbReference type="InterPro" id="IPR012878">
    <property type="entry name" value="Beta-AFase-like_GH127_cat"/>
</dbReference>
<feature type="domain" description="Non-reducing end beta-L-arabinofuranosidase-like GH127 catalytic" evidence="2">
    <location>
        <begin position="84"/>
        <end position="406"/>
    </location>
</feature>
<reference evidence="4 5" key="1">
    <citation type="submission" date="2019-08" db="EMBL/GenBank/DDBJ databases">
        <title>Deep-cultivation of Planctomycetes and their phenomic and genomic characterization uncovers novel biology.</title>
        <authorList>
            <person name="Wiegand S."/>
            <person name="Jogler M."/>
            <person name="Boedeker C."/>
            <person name="Pinto D."/>
            <person name="Vollmers J."/>
            <person name="Rivas-Marin E."/>
            <person name="Kohn T."/>
            <person name="Peeters S.H."/>
            <person name="Heuer A."/>
            <person name="Rast P."/>
            <person name="Oberbeckmann S."/>
            <person name="Bunk B."/>
            <person name="Jeske O."/>
            <person name="Meyerdierks A."/>
            <person name="Storesund J.E."/>
            <person name="Kallscheuer N."/>
            <person name="Luecker S."/>
            <person name="Lage O.M."/>
            <person name="Pohl T."/>
            <person name="Merkel B.J."/>
            <person name="Hornburger P."/>
            <person name="Mueller R.-W."/>
            <person name="Bruemmer F."/>
            <person name="Labrenz M."/>
            <person name="Spormann A.M."/>
            <person name="Op den Camp H."/>
            <person name="Overmann J."/>
            <person name="Amann R."/>
            <person name="Jetten M.S.M."/>
            <person name="Mascher T."/>
            <person name="Medema M.H."/>
            <person name="Devos D.P."/>
            <person name="Kaster A.-K."/>
            <person name="Ovreas L."/>
            <person name="Rohde M."/>
            <person name="Galperin M.Y."/>
            <person name="Jogler C."/>
        </authorList>
    </citation>
    <scope>NUCLEOTIDE SEQUENCE [LARGE SCALE GENOMIC DNA]</scope>
    <source>
        <strain evidence="4 5">Pr1d</strain>
    </source>
</reference>
<protein>
    <submittedName>
        <fullName evidence="4">Non-reducing end beta-L-arabinofuranosidase</fullName>
        <ecNumber evidence="4">3.2.1.185</ecNumber>
    </submittedName>
</protein>
<name>A0A5B9QAL8_9BACT</name>
<sequence precursor="true">MIRITQVARLLLLALLSGTAHSAESKIEPVCERGPDTRISLSGPVNDYAQAVIDNWLMRVPRDNPAILEMFDDRDVKPYRDLLPWSGEFAGKYLTSLVEVLPISESDQLESLGADFVSQLVAKQAKDGYLGPFPKLSRLTGTNASGGKTWDAWGHYHVMLGLLEWYDYSGDESALNCASRIGDLFCDKFLKTGKKISSIGSAEMNQAVVHSLAILYQRTGETKYLDLAEEIVLDFSAPNAGNYLQAGLEGLEFYQIPKPRWESLHSLIGLAELYWITGNPDYREAFEHFWWSIVKLDRHNNGGFSSGEKAHGNPYHPGPIETCCTIAWMAMSTEMLKMTGDPLVADELELSTLNQAIALHSPSGNWSTYNTPMDGQRIPSTVDIAFQIRPGSKELNCCSVNAARSLGMIANWALLHQENGLVLNWYGPSRFEDKLRNIPISLEQFTNYPTEGEIDIELTPAQPIEFELKLRIPHWSTNSKVTVNGKEIAVKPGTYASIQREWKAGDKINIQLDMSLRYWAGEKEYAGKMSIYRGPLLLAYEEPFPSSLEFSEDWNAHGHFRSTNKAGAWVTYIFEGDNVEWHGFFFADAGKARVLIDDEEVEIVDQYGPISEVPFVWKREGLGSGRHELRLEVLAEKNAKSSNTWSNVREFKAAANLPKLSVKQLARKQPPNPVESGFLSISTKDTKGRDVQLRDYGSVGQGSVMYYSWIPTEGAEAIPFSRSNPSRTSRFATP</sequence>
<proteinExistence type="predicted"/>
<feature type="chain" id="PRO_5023118750" evidence="1">
    <location>
        <begin position="23"/>
        <end position="734"/>
    </location>
</feature>
<dbReference type="AlphaFoldDB" id="A0A5B9QAL8"/>
<dbReference type="PANTHER" id="PTHR43465:SF2">
    <property type="entry name" value="DUF1680 DOMAIN PROTEIN (AFU_ORTHOLOGUE AFUA_1G08910)"/>
    <property type="match status" value="1"/>
</dbReference>
<dbReference type="InterPro" id="IPR049174">
    <property type="entry name" value="Beta-AFase-like"/>
</dbReference>
<keyword evidence="4" id="KW-0378">Hydrolase</keyword>
<evidence type="ECO:0000313" key="4">
    <source>
        <dbReference type="EMBL" id="QEG33936.1"/>
    </source>
</evidence>